<dbReference type="Proteomes" id="UP001469553">
    <property type="component" value="Unassembled WGS sequence"/>
</dbReference>
<accession>A0ABV0ZS46</accession>
<dbReference type="EMBL" id="JAHRIP010069936">
    <property type="protein sequence ID" value="MEQ2308811.1"/>
    <property type="molecule type" value="Genomic_DNA"/>
</dbReference>
<organism evidence="2 3">
    <name type="scientific">Ameca splendens</name>
    <dbReference type="NCBI Taxonomy" id="208324"/>
    <lineage>
        <taxon>Eukaryota</taxon>
        <taxon>Metazoa</taxon>
        <taxon>Chordata</taxon>
        <taxon>Craniata</taxon>
        <taxon>Vertebrata</taxon>
        <taxon>Euteleostomi</taxon>
        <taxon>Actinopterygii</taxon>
        <taxon>Neopterygii</taxon>
        <taxon>Teleostei</taxon>
        <taxon>Neoteleostei</taxon>
        <taxon>Acanthomorphata</taxon>
        <taxon>Ovalentaria</taxon>
        <taxon>Atherinomorphae</taxon>
        <taxon>Cyprinodontiformes</taxon>
        <taxon>Goodeidae</taxon>
        <taxon>Ameca</taxon>
    </lineage>
</organism>
<gene>
    <name evidence="2" type="ORF">AMECASPLE_032110</name>
</gene>
<proteinExistence type="predicted"/>
<reference evidence="2 3" key="1">
    <citation type="submission" date="2021-06" db="EMBL/GenBank/DDBJ databases">
        <authorList>
            <person name="Palmer J.M."/>
        </authorList>
    </citation>
    <scope>NUCLEOTIDE SEQUENCE [LARGE SCALE GENOMIC DNA]</scope>
    <source>
        <strain evidence="2 3">AS_MEX2019</strain>
        <tissue evidence="2">Muscle</tissue>
    </source>
</reference>
<sequence>MICHRTTSPTRPSNCFCKLIRKGTVVHTQRHVIADKNVIITRVFTKCWTKQRSKARLVNPDGLYTLNCRHRLEISESSSKERRGFGAVGITGGAGQDREHKGEHRGHKASAACNPLHHHGALSGPGFSTVPCCLPVRRSSQNPF</sequence>
<evidence type="ECO:0000313" key="3">
    <source>
        <dbReference type="Proteomes" id="UP001469553"/>
    </source>
</evidence>
<evidence type="ECO:0000313" key="2">
    <source>
        <dbReference type="EMBL" id="MEQ2308811.1"/>
    </source>
</evidence>
<feature type="region of interest" description="Disordered" evidence="1">
    <location>
        <begin position="83"/>
        <end position="106"/>
    </location>
</feature>
<name>A0ABV0ZS46_9TELE</name>
<keyword evidence="3" id="KW-1185">Reference proteome</keyword>
<comment type="caution">
    <text evidence="2">The sequence shown here is derived from an EMBL/GenBank/DDBJ whole genome shotgun (WGS) entry which is preliminary data.</text>
</comment>
<feature type="compositionally biased region" description="Gly residues" evidence="1">
    <location>
        <begin position="86"/>
        <end position="95"/>
    </location>
</feature>
<protein>
    <submittedName>
        <fullName evidence="2">Uncharacterized protein</fullName>
    </submittedName>
</protein>
<evidence type="ECO:0000256" key="1">
    <source>
        <dbReference type="SAM" id="MobiDB-lite"/>
    </source>
</evidence>